<dbReference type="AlphaFoldDB" id="A0A8X7MUF9"/>
<accession>A0A8X7MUF9</accession>
<feature type="compositionally biased region" description="Basic and acidic residues" evidence="1">
    <location>
        <begin position="425"/>
        <end position="434"/>
    </location>
</feature>
<protein>
    <recommendedName>
        <fullName evidence="4">PB1 domain-containing protein</fullName>
    </recommendedName>
</protein>
<name>A0A8X7MUF9_9BASI</name>
<feature type="compositionally biased region" description="Basic and acidic residues" evidence="1">
    <location>
        <begin position="249"/>
        <end position="259"/>
    </location>
</feature>
<dbReference type="EMBL" id="LWDE02000316">
    <property type="protein sequence ID" value="KAE8248917.1"/>
    <property type="molecule type" value="Genomic_DNA"/>
</dbReference>
<organism evidence="2 3">
    <name type="scientific">Tilletia controversa</name>
    <name type="common">dwarf bunt fungus</name>
    <dbReference type="NCBI Taxonomy" id="13291"/>
    <lineage>
        <taxon>Eukaryota</taxon>
        <taxon>Fungi</taxon>
        <taxon>Dikarya</taxon>
        <taxon>Basidiomycota</taxon>
        <taxon>Ustilaginomycotina</taxon>
        <taxon>Exobasidiomycetes</taxon>
        <taxon>Tilletiales</taxon>
        <taxon>Tilletiaceae</taxon>
        <taxon>Tilletia</taxon>
    </lineage>
</organism>
<feature type="compositionally biased region" description="Low complexity" evidence="1">
    <location>
        <begin position="547"/>
        <end position="560"/>
    </location>
</feature>
<feature type="region of interest" description="Disordered" evidence="1">
    <location>
        <begin position="968"/>
        <end position="1034"/>
    </location>
</feature>
<feature type="region of interest" description="Disordered" evidence="1">
    <location>
        <begin position="202"/>
        <end position="653"/>
    </location>
</feature>
<feature type="compositionally biased region" description="Gly residues" evidence="1">
    <location>
        <begin position="1102"/>
        <end position="1111"/>
    </location>
</feature>
<sequence>MSDFYYRPGNAPPFSMGAAHSSPARIGVYLRGPDRRSRLIQLPATFMALVDKAANIFDIDRNTHDVIIVMADDEDCEIEEDSLPVLHDRERLLVKAVPRSPADRSMELYRPANAQAGPSHRLELPTFELPPAPSPAVLDLLPDHARDHTLPSPSGSQLSRVGSAASLQSVMKVKTCPNQSQARTAKEITTAHTSLNSALGVTASSARSSNSLPTPSSGISTSSPSSSSGTNVPTRRKRDVRRERKKHAERTIAREKALVEAEAAAAAARAHPSSSQLPRQSDGGTPSGSQSRRRIAFVGLPDESDENNGEGADASSSSSDSATAVKAEIMVSPSGNALKTIWDPDDSGEESQESPAKRRKLNADAVLASRKQKQQRPQQGGHTSSLQPHEQEQQLNDQDQDQDRRSAQEEEDMDVDAVAQVLSMRRQEKSRETPTELADPAFKPSQAALRSQESPERRQTRVSGKPMTYAEPVEIDSEEEEFTSISPVRSHPNTSPTVSLPRGRPPTNPVKRAQYERIKDEIKRIKLASPEKLSPRVLPSQERRRSSSPSKADSSAGSKSQTLHGRWGARSVPSSRDSEPPQASDTSKDVVRETPPGSPLQPVVEIVSPSTRRLSLDQLPTPPPSWQAPKKAPASRGGVGAKEPTPGSIRSAEAESMRAVAMDIDPNANDGIPSGLTDAIEQDTYVRRAKGDNAIRSSTNLMAAAAASAANRASLPAPVAIPAINIDASSTSTSATTVVHVELPTTTRITAVSTPPLQKQPTSVPAFAQASTSPVTTSPPTSSAVQPSLVVTQPAAGVRQVRSPPLPTSSQPSATGEDALLRASALSRLESRSLVRQTSASPPVATPATSMDVAYQAASSIVEQLLKHPSNEFSQGKAMRDFSRFMHHCRDKDGLVNLLTIRAKVTRKLYHGETWAASHTENAPLVNFAHELNMNWENMRSFFGPESSHAKAVGELQKFSSRLLEEWTKTHKSQGSRGGSGATAASSGSGSGNAGAAGGGATGALAANGSSSRSNAEGNGRNGRSGTSSGRSTPVLDAKAIQNAARNGGQMPSALGLSVSTPSGQQNGGGPGSDSSGSQAWQSWITKNMPGKAFLNKALGSSGSGSSGGSAGEQMPSAAGPSALTVRSNLDPTTESSNSA</sequence>
<feature type="compositionally biased region" description="Polar residues" evidence="1">
    <location>
        <begin position="272"/>
        <end position="290"/>
    </location>
</feature>
<feature type="compositionally biased region" description="Basic and acidic residues" evidence="1">
    <location>
        <begin position="513"/>
        <end position="524"/>
    </location>
</feature>
<reference evidence="2" key="2">
    <citation type="journal article" date="2019" name="IMA Fungus">
        <title>Genome sequencing and comparison of five Tilletia species to identify candidate genes for the detection of regulated species infecting wheat.</title>
        <authorList>
            <person name="Nguyen H.D.T."/>
            <person name="Sultana T."/>
            <person name="Kesanakurti P."/>
            <person name="Hambleton S."/>
        </authorList>
    </citation>
    <scope>NUCLEOTIDE SEQUENCE</scope>
    <source>
        <strain evidence="2">DAOMC 236426</strain>
    </source>
</reference>
<feature type="compositionally biased region" description="Low complexity" evidence="1">
    <location>
        <begin position="260"/>
        <end position="270"/>
    </location>
</feature>
<feature type="region of interest" description="Disordered" evidence="1">
    <location>
        <begin position="755"/>
        <end position="816"/>
    </location>
</feature>
<feature type="compositionally biased region" description="Low complexity" evidence="1">
    <location>
        <begin position="312"/>
        <end position="322"/>
    </location>
</feature>
<evidence type="ECO:0000256" key="1">
    <source>
        <dbReference type="SAM" id="MobiDB-lite"/>
    </source>
</evidence>
<feature type="compositionally biased region" description="Polar residues" evidence="1">
    <location>
        <begin position="151"/>
        <end position="163"/>
    </location>
</feature>
<feature type="compositionally biased region" description="Acidic residues" evidence="1">
    <location>
        <begin position="343"/>
        <end position="352"/>
    </location>
</feature>
<evidence type="ECO:0000313" key="2">
    <source>
        <dbReference type="EMBL" id="KAE8248917.1"/>
    </source>
</evidence>
<gene>
    <name evidence="2" type="ORF">A4X06_0g3468</name>
</gene>
<feature type="compositionally biased region" description="Acidic residues" evidence="1">
    <location>
        <begin position="473"/>
        <end position="482"/>
    </location>
</feature>
<feature type="region of interest" description="Disordered" evidence="1">
    <location>
        <begin position="144"/>
        <end position="163"/>
    </location>
</feature>
<feature type="region of interest" description="Disordered" evidence="1">
    <location>
        <begin position="1048"/>
        <end position="1140"/>
    </location>
</feature>
<feature type="compositionally biased region" description="Gly residues" evidence="1">
    <location>
        <begin position="989"/>
        <end position="1002"/>
    </location>
</feature>
<reference evidence="2" key="1">
    <citation type="submission" date="2016-04" db="EMBL/GenBank/DDBJ databases">
        <authorList>
            <person name="Nguyen H.D."/>
            <person name="Samba Siva P."/>
            <person name="Cullis J."/>
            <person name="Levesque C.A."/>
            <person name="Hambleton S."/>
        </authorList>
    </citation>
    <scope>NUCLEOTIDE SEQUENCE</scope>
    <source>
        <strain evidence="2">DAOMC 236426</strain>
    </source>
</reference>
<feature type="compositionally biased region" description="Basic residues" evidence="1">
    <location>
        <begin position="234"/>
        <end position="248"/>
    </location>
</feature>
<feature type="compositionally biased region" description="Low complexity" evidence="1">
    <location>
        <begin position="1003"/>
        <end position="1033"/>
    </location>
</feature>
<proteinExistence type="predicted"/>
<feature type="compositionally biased region" description="Low complexity" evidence="1">
    <location>
        <begin position="769"/>
        <end position="788"/>
    </location>
</feature>
<feature type="compositionally biased region" description="Polar residues" evidence="1">
    <location>
        <begin position="1125"/>
        <end position="1140"/>
    </location>
</feature>
<dbReference type="Proteomes" id="UP000077684">
    <property type="component" value="Unassembled WGS sequence"/>
</dbReference>
<keyword evidence="3" id="KW-1185">Reference proteome</keyword>
<feature type="compositionally biased region" description="Polar residues" evidence="1">
    <location>
        <begin position="483"/>
        <end position="498"/>
    </location>
</feature>
<comment type="caution">
    <text evidence="2">The sequence shown here is derived from an EMBL/GenBank/DDBJ whole genome shotgun (WGS) entry which is preliminary data.</text>
</comment>
<feature type="compositionally biased region" description="Low complexity" evidence="1">
    <location>
        <begin position="211"/>
        <end position="230"/>
    </location>
</feature>
<evidence type="ECO:0008006" key="4">
    <source>
        <dbReference type="Google" id="ProtNLM"/>
    </source>
</evidence>
<evidence type="ECO:0000313" key="3">
    <source>
        <dbReference type="Proteomes" id="UP000077684"/>
    </source>
</evidence>